<dbReference type="GO" id="GO:0005869">
    <property type="term" value="C:dynactin complex"/>
    <property type="evidence" value="ECO:0007669"/>
    <property type="project" value="InterPro"/>
</dbReference>
<dbReference type="InterPro" id="IPR009991">
    <property type="entry name" value="DCTN3"/>
</dbReference>
<evidence type="ECO:0008006" key="3">
    <source>
        <dbReference type="Google" id="ProtNLM"/>
    </source>
</evidence>
<dbReference type="OrthoDB" id="16729at2759"/>
<sequence>MDALVTRVAALERCVCSVEDNTQVENLLGQVALIERQLGKTLSEHASLALGFEKYEKLRDVIDGDGDIELSRRMLGVDAKMELILLNSDFQKTLSSMRNIRDLQPRVNQPEYATAAALLPQLHKIELLHADQTSNFGQVVAEISSIVDRYHAETEALSEIFITWDRMLTTIERKVSALEAAKAADD</sequence>
<dbReference type="PANTHER" id="PTHR28360:SF1">
    <property type="entry name" value="DYNACTIN SUBUNIT 3"/>
    <property type="match status" value="1"/>
</dbReference>
<accession>A0A2G5BIM8</accession>
<proteinExistence type="predicted"/>
<keyword evidence="2" id="KW-1185">Reference proteome</keyword>
<dbReference type="Pfam" id="PF07426">
    <property type="entry name" value="Dynactin_p22"/>
    <property type="match status" value="1"/>
</dbReference>
<evidence type="ECO:0000313" key="1">
    <source>
        <dbReference type="EMBL" id="PIA18856.1"/>
    </source>
</evidence>
<dbReference type="GO" id="GO:0061640">
    <property type="term" value="P:cytoskeleton-dependent cytokinesis"/>
    <property type="evidence" value="ECO:0007669"/>
    <property type="project" value="InterPro"/>
</dbReference>
<dbReference type="STRING" id="763665.A0A2G5BIM8"/>
<dbReference type="Proteomes" id="UP000242474">
    <property type="component" value="Unassembled WGS sequence"/>
</dbReference>
<evidence type="ECO:0000313" key="2">
    <source>
        <dbReference type="Proteomes" id="UP000242474"/>
    </source>
</evidence>
<gene>
    <name evidence="1" type="ORF">COEREDRAFT_84808</name>
</gene>
<organism evidence="1 2">
    <name type="scientific">Coemansia reversa (strain ATCC 12441 / NRRL 1564)</name>
    <dbReference type="NCBI Taxonomy" id="763665"/>
    <lineage>
        <taxon>Eukaryota</taxon>
        <taxon>Fungi</taxon>
        <taxon>Fungi incertae sedis</taxon>
        <taxon>Zoopagomycota</taxon>
        <taxon>Kickxellomycotina</taxon>
        <taxon>Kickxellomycetes</taxon>
        <taxon>Kickxellales</taxon>
        <taxon>Kickxellaceae</taxon>
        <taxon>Coemansia</taxon>
    </lineage>
</organism>
<protein>
    <recommendedName>
        <fullName evidence="3">Dynactin subunit 3</fullName>
    </recommendedName>
</protein>
<dbReference type="EMBL" id="KZ303488">
    <property type="protein sequence ID" value="PIA18856.1"/>
    <property type="molecule type" value="Genomic_DNA"/>
</dbReference>
<dbReference type="AlphaFoldDB" id="A0A2G5BIM8"/>
<dbReference type="PANTHER" id="PTHR28360">
    <property type="entry name" value="DYNACTIN SUBUNIT 3"/>
    <property type="match status" value="1"/>
</dbReference>
<name>A0A2G5BIM8_COERN</name>
<reference evidence="1 2" key="1">
    <citation type="journal article" date="2015" name="Genome Biol. Evol.">
        <title>Phylogenomic analyses indicate that early fungi evolved digesting cell walls of algal ancestors of land plants.</title>
        <authorList>
            <person name="Chang Y."/>
            <person name="Wang S."/>
            <person name="Sekimoto S."/>
            <person name="Aerts A.L."/>
            <person name="Choi C."/>
            <person name="Clum A."/>
            <person name="LaButti K.M."/>
            <person name="Lindquist E.A."/>
            <person name="Yee Ngan C."/>
            <person name="Ohm R.A."/>
            <person name="Salamov A.A."/>
            <person name="Grigoriev I.V."/>
            <person name="Spatafora J.W."/>
            <person name="Berbee M.L."/>
        </authorList>
    </citation>
    <scope>NUCLEOTIDE SEQUENCE [LARGE SCALE GENOMIC DNA]</scope>
    <source>
        <strain evidence="1 2">NRRL 1564</strain>
    </source>
</reference>